<keyword evidence="4 8" id="KW-0418">Kinase</keyword>
<dbReference type="GO" id="GO:0005829">
    <property type="term" value="C:cytosol"/>
    <property type="evidence" value="ECO:0007669"/>
    <property type="project" value="TreeGrafter"/>
</dbReference>
<protein>
    <recommendedName>
        <fullName evidence="8 9">Rhamnulokinase</fullName>
        <shortName evidence="8">RhaB</shortName>
        <ecNumber evidence="8 9">2.7.1.5</ecNumber>
    </recommendedName>
    <alternativeName>
        <fullName evidence="8">ATP:L-rhamnulose phosphotransferase</fullName>
    </alternativeName>
    <alternativeName>
        <fullName evidence="8">L-rhamnulose 1-kinase</fullName>
    </alternativeName>
    <alternativeName>
        <fullName evidence="8">Rhamnulose kinase</fullName>
    </alternativeName>
</protein>
<keyword evidence="5 8" id="KW-0067">ATP-binding</keyword>
<keyword evidence="3 8" id="KW-0547">Nucleotide-binding</keyword>
<dbReference type="UniPathway" id="UPA00541">
    <property type="reaction ID" value="UER00602"/>
</dbReference>
<dbReference type="GO" id="GO:0004370">
    <property type="term" value="F:glycerol kinase activity"/>
    <property type="evidence" value="ECO:0007669"/>
    <property type="project" value="TreeGrafter"/>
</dbReference>
<dbReference type="InterPro" id="IPR018485">
    <property type="entry name" value="FGGY_C"/>
</dbReference>
<dbReference type="PANTHER" id="PTHR10196">
    <property type="entry name" value="SUGAR KINASE"/>
    <property type="match status" value="1"/>
</dbReference>
<comment type="cofactor">
    <cofactor evidence="8">
        <name>Mg(2+)</name>
        <dbReference type="ChEBI" id="CHEBI:18420"/>
    </cofactor>
</comment>
<feature type="binding site" evidence="8">
    <location>
        <position position="309"/>
    </location>
    <ligand>
        <name>ATP</name>
        <dbReference type="ChEBI" id="CHEBI:30616"/>
    </ligand>
</feature>
<proteinExistence type="inferred from homology"/>
<feature type="disulfide bond" evidence="8">
    <location>
        <begin position="359"/>
        <end position="376"/>
    </location>
</feature>
<evidence type="ECO:0000256" key="4">
    <source>
        <dbReference type="ARBA" id="ARBA00022777"/>
    </source>
</evidence>
<dbReference type="Pfam" id="PF00370">
    <property type="entry name" value="FGGY_N"/>
    <property type="match status" value="1"/>
</dbReference>
<comment type="pathway">
    <text evidence="8">Carbohydrate degradation; L-rhamnose degradation; glycerone phosphate from L-rhamnose: step 2/3.</text>
</comment>
<comment type="caution">
    <text evidence="8">Lacks conserved residue(s) required for the propagation of feature annotation.</text>
</comment>
<feature type="binding site" evidence="8">
    <location>
        <position position="301"/>
    </location>
    <ligand>
        <name>substrate</name>
    </ligand>
</feature>
<sequence>MEIRSLAIDIGASSGRLIQGTLEDDMISLEEIHRFKNQITNKRDQKGNEHACWELDKLYNEILVGIKKSKSNDIESIGIDTWAVDFVLLNSANEVIGDTVSYRCHRTDRVMEEVFDIISKEEIYNKTGIQFLQFNTIYQLYAVKKSDPEYLEEAKSFLMVPDYFNYLLTGKKSNEYTNATSTQLFNVSTKSWDQEILKQLDIPSSIFNDPVKPGTVIGEIKDELKESLDIEELKVIAPATHDTGSSIVAVPTNSADYAYISSGTWSLMGVETKKPICTKKALEYNFTNEGGAYETNRFLKNIMGLWLIQEVKKELNDQYDFGELVELAKEEQAFNSLINPNDSRFLNPESMIAEIKKYCQETEQVVPQKPGELARCIFESLAFQYKQVLEELTEVTTKEINKIHIIGGGVQNEFLNQLTADITGLEVYAGPIEATAIGNLLVQYIALGYIDSLEEAREIVSNSFTIKNYTPNLSLEEVENNWIKFKELQN</sequence>
<evidence type="ECO:0000256" key="6">
    <source>
        <dbReference type="ARBA" id="ARBA00023157"/>
    </source>
</evidence>
<comment type="catalytic activity">
    <reaction evidence="8">
        <text>L-rhamnulose + ATP = L-rhamnulose 1-phosphate + ADP + H(+)</text>
        <dbReference type="Rhea" id="RHEA:20117"/>
        <dbReference type="ChEBI" id="CHEBI:15378"/>
        <dbReference type="ChEBI" id="CHEBI:17897"/>
        <dbReference type="ChEBI" id="CHEBI:30616"/>
        <dbReference type="ChEBI" id="CHEBI:58313"/>
        <dbReference type="ChEBI" id="CHEBI:456216"/>
        <dbReference type="EC" id="2.7.1.5"/>
    </reaction>
</comment>
<evidence type="ECO:0000259" key="10">
    <source>
        <dbReference type="Pfam" id="PF00370"/>
    </source>
</evidence>
<name>A0A285HI29_9FIRM</name>
<evidence type="ECO:0000256" key="8">
    <source>
        <dbReference type="HAMAP-Rule" id="MF_01535"/>
    </source>
</evidence>
<keyword evidence="6 8" id="KW-1015">Disulfide bond</keyword>
<dbReference type="PIRSF" id="PIRSF000538">
    <property type="entry name" value="GlpK"/>
    <property type="match status" value="1"/>
</dbReference>
<evidence type="ECO:0000256" key="1">
    <source>
        <dbReference type="ARBA" id="ARBA00009156"/>
    </source>
</evidence>
<dbReference type="Pfam" id="PF02782">
    <property type="entry name" value="FGGY_C"/>
    <property type="match status" value="1"/>
</dbReference>
<dbReference type="GO" id="GO:0019301">
    <property type="term" value="P:rhamnose catabolic process"/>
    <property type="evidence" value="ECO:0007669"/>
    <property type="project" value="UniProtKB-UniRule"/>
</dbReference>
<evidence type="ECO:0000259" key="11">
    <source>
        <dbReference type="Pfam" id="PF02782"/>
    </source>
</evidence>
<feature type="binding site" evidence="8">
    <location>
        <position position="83"/>
    </location>
    <ligand>
        <name>substrate</name>
    </ligand>
</feature>
<evidence type="ECO:0000313" key="13">
    <source>
        <dbReference type="Proteomes" id="UP000219573"/>
    </source>
</evidence>
<feature type="binding site" evidence="8">
    <location>
        <position position="408"/>
    </location>
    <ligand>
        <name>ATP</name>
        <dbReference type="ChEBI" id="CHEBI:30616"/>
    </ligand>
</feature>
<organism evidence="12 13">
    <name type="scientific">Orenia metallireducens</name>
    <dbReference type="NCBI Taxonomy" id="1413210"/>
    <lineage>
        <taxon>Bacteria</taxon>
        <taxon>Bacillati</taxon>
        <taxon>Bacillota</taxon>
        <taxon>Clostridia</taxon>
        <taxon>Halanaerobiales</taxon>
        <taxon>Halobacteroidaceae</taxon>
        <taxon>Orenia</taxon>
    </lineage>
</organism>
<keyword evidence="2 8" id="KW-0808">Transferase</keyword>
<feature type="binding site" evidence="8">
    <location>
        <position position="264"/>
    </location>
    <ligand>
        <name>ATP</name>
        <dbReference type="ChEBI" id="CHEBI:30616"/>
    </ligand>
</feature>
<reference evidence="13" key="1">
    <citation type="submission" date="2017-09" db="EMBL/GenBank/DDBJ databases">
        <authorList>
            <person name="Varghese N."/>
            <person name="Submissions S."/>
        </authorList>
    </citation>
    <scope>NUCLEOTIDE SEQUENCE [LARGE SCALE GENOMIC DNA]</scope>
    <source>
        <strain evidence="13">MSL47</strain>
    </source>
</reference>
<dbReference type="PANTHER" id="PTHR10196:SF93">
    <property type="entry name" value="L-RHAMNULOKINASE"/>
    <property type="match status" value="1"/>
</dbReference>
<dbReference type="RefSeq" id="WP_097018513.1">
    <property type="nucleotide sequence ID" value="NZ_OBDZ01000019.1"/>
</dbReference>
<accession>A0A285HI29</accession>
<dbReference type="NCBIfam" id="TIGR02627">
    <property type="entry name" value="rhamnulo_kin"/>
    <property type="match status" value="1"/>
</dbReference>
<evidence type="ECO:0000256" key="2">
    <source>
        <dbReference type="ARBA" id="ARBA00022679"/>
    </source>
</evidence>
<dbReference type="EMBL" id="OBDZ01000019">
    <property type="protein sequence ID" value="SNY35263.1"/>
    <property type="molecule type" value="Genomic_DNA"/>
</dbReference>
<evidence type="ECO:0000256" key="3">
    <source>
        <dbReference type="ARBA" id="ARBA00022741"/>
    </source>
</evidence>
<dbReference type="AlphaFoldDB" id="A0A285HI29"/>
<keyword evidence="8" id="KW-0460">Magnesium</keyword>
<dbReference type="InterPro" id="IPR000577">
    <property type="entry name" value="Carb_kinase_FGGY"/>
</dbReference>
<evidence type="ECO:0000313" key="12">
    <source>
        <dbReference type="EMBL" id="SNY35263.1"/>
    </source>
</evidence>
<gene>
    <name evidence="8" type="primary">rhaB</name>
    <name evidence="12" type="ORF">SAMN06265827_11958</name>
</gene>
<comment type="function">
    <text evidence="8">Involved in the catabolism of L-rhamnose (6-deoxy-L-mannose). Catalyzes the transfer of the gamma-phosphate group from ATP to the 1-hydroxyl group of L-rhamnulose to yield L-rhamnulose 1-phosphate.</text>
</comment>
<feature type="binding site" evidence="8">
    <location>
        <begin position="241"/>
        <end position="243"/>
    </location>
    <ligand>
        <name>substrate</name>
    </ligand>
</feature>
<keyword evidence="13" id="KW-1185">Reference proteome</keyword>
<evidence type="ECO:0000256" key="9">
    <source>
        <dbReference type="NCBIfam" id="TIGR02627"/>
    </source>
</evidence>
<dbReference type="Gene3D" id="3.30.420.40">
    <property type="match status" value="2"/>
</dbReference>
<dbReference type="SUPFAM" id="SSF53067">
    <property type="entry name" value="Actin-like ATPase domain"/>
    <property type="match status" value="2"/>
</dbReference>
<dbReference type="InterPro" id="IPR018484">
    <property type="entry name" value="FGGY_N"/>
</dbReference>
<feature type="active site" description="Proton acceptor" evidence="8">
    <location>
        <position position="242"/>
    </location>
</feature>
<dbReference type="GO" id="GO:0005524">
    <property type="term" value="F:ATP binding"/>
    <property type="evidence" value="ECO:0007669"/>
    <property type="project" value="UniProtKB-KW"/>
</dbReference>
<dbReference type="FunFam" id="3.30.420.40:FF:000064">
    <property type="entry name" value="Rhamnulokinase"/>
    <property type="match status" value="1"/>
</dbReference>
<comment type="similarity">
    <text evidence="8">Belongs to the rhamnulokinase family.</text>
</comment>
<feature type="binding site" evidence="8">
    <location>
        <begin position="12"/>
        <end position="16"/>
    </location>
    <ligand>
        <name>ATP</name>
        <dbReference type="ChEBI" id="CHEBI:30616"/>
    </ligand>
</feature>
<keyword evidence="7 8" id="KW-0684">Rhamnose metabolism</keyword>
<dbReference type="Proteomes" id="UP000219573">
    <property type="component" value="Unassembled WGS sequence"/>
</dbReference>
<dbReference type="EC" id="2.7.1.5" evidence="8 9"/>
<evidence type="ECO:0000256" key="5">
    <source>
        <dbReference type="ARBA" id="ARBA00022840"/>
    </source>
</evidence>
<dbReference type="GO" id="GO:0006071">
    <property type="term" value="P:glycerol metabolic process"/>
    <property type="evidence" value="ECO:0007669"/>
    <property type="project" value="TreeGrafter"/>
</dbReference>
<dbReference type="InterPro" id="IPR043129">
    <property type="entry name" value="ATPase_NBD"/>
</dbReference>
<dbReference type="CDD" id="cd07771">
    <property type="entry name" value="ASKHA_NBD_FGGY_RhaB-like"/>
    <property type="match status" value="1"/>
</dbReference>
<feature type="domain" description="Carbohydrate kinase FGGY C-terminal" evidence="11">
    <location>
        <begin position="258"/>
        <end position="446"/>
    </location>
</feature>
<dbReference type="InterPro" id="IPR013449">
    <property type="entry name" value="Rhamnulokinase"/>
</dbReference>
<evidence type="ECO:0000256" key="7">
    <source>
        <dbReference type="ARBA" id="ARBA00023308"/>
    </source>
</evidence>
<dbReference type="OrthoDB" id="9761504at2"/>
<comment type="similarity">
    <text evidence="1">Belongs to the FGGY kinase family.</text>
</comment>
<dbReference type="HAMAP" id="MF_01535">
    <property type="entry name" value="Rhamnulokinase"/>
    <property type="match status" value="1"/>
</dbReference>
<feature type="domain" description="Carbohydrate kinase FGGY N-terminal" evidence="10">
    <location>
        <begin position="6"/>
        <end position="247"/>
    </location>
</feature>
<dbReference type="GO" id="GO:0008993">
    <property type="term" value="F:rhamnulokinase activity"/>
    <property type="evidence" value="ECO:0007669"/>
    <property type="project" value="UniProtKB-UniRule"/>
</dbReference>